<evidence type="ECO:0000313" key="14">
    <source>
        <dbReference type="Proteomes" id="UP000019243"/>
    </source>
</evidence>
<dbReference type="InterPro" id="IPR006130">
    <property type="entry name" value="Asp/Orn_carbamoylTrfase"/>
</dbReference>
<evidence type="ECO:0000256" key="4">
    <source>
        <dbReference type="ARBA" id="ARBA00013007"/>
    </source>
</evidence>
<feature type="domain" description="Aspartate/ornithine carbamoyltransferase carbamoyl-P binding" evidence="12">
    <location>
        <begin position="1"/>
        <end position="78"/>
    </location>
</feature>
<dbReference type="PRINTS" id="PR00102">
    <property type="entry name" value="OTCASE"/>
</dbReference>
<keyword evidence="6 10" id="KW-0808">Transferase</keyword>
<keyword evidence="5" id="KW-0963">Cytoplasm</keyword>
<dbReference type="AlphaFoldDB" id="W7CTN9"/>
<evidence type="ECO:0000256" key="8">
    <source>
        <dbReference type="ARBA" id="ARBA00048772"/>
    </source>
</evidence>
<evidence type="ECO:0000256" key="10">
    <source>
        <dbReference type="RuleBase" id="RU003634"/>
    </source>
</evidence>
<evidence type="ECO:0000256" key="5">
    <source>
        <dbReference type="ARBA" id="ARBA00022490"/>
    </source>
</evidence>
<dbReference type="STRING" id="1265861.BCAMP_06515"/>
<comment type="catalytic activity">
    <reaction evidence="8">
        <text>carbamoyl phosphate + L-ornithine = L-citrulline + phosphate + H(+)</text>
        <dbReference type="Rhea" id="RHEA:19513"/>
        <dbReference type="ChEBI" id="CHEBI:15378"/>
        <dbReference type="ChEBI" id="CHEBI:43474"/>
        <dbReference type="ChEBI" id="CHEBI:46911"/>
        <dbReference type="ChEBI" id="CHEBI:57743"/>
        <dbReference type="ChEBI" id="CHEBI:58228"/>
        <dbReference type="EC" id="2.1.3.3"/>
    </reaction>
</comment>
<evidence type="ECO:0000256" key="2">
    <source>
        <dbReference type="ARBA" id="ARBA00004496"/>
    </source>
</evidence>
<dbReference type="InterPro" id="IPR006132">
    <property type="entry name" value="Asp/Orn_carbamoyltranf_P-bd"/>
</dbReference>
<dbReference type="Pfam" id="PF02729">
    <property type="entry name" value="OTCace_N"/>
    <property type="match status" value="1"/>
</dbReference>
<evidence type="ECO:0000259" key="11">
    <source>
        <dbReference type="Pfam" id="PF00185"/>
    </source>
</evidence>
<evidence type="ECO:0000256" key="3">
    <source>
        <dbReference type="ARBA" id="ARBA00007805"/>
    </source>
</evidence>
<protein>
    <recommendedName>
        <fullName evidence="4 9">Ornithine carbamoyltransferase</fullName>
        <ecNumber evidence="4 9">2.1.3.3</ecNumber>
    </recommendedName>
</protein>
<evidence type="ECO:0000256" key="7">
    <source>
        <dbReference type="ARBA" id="ARBA00037919"/>
    </source>
</evidence>
<name>W7CTN9_9LIST</name>
<keyword evidence="14" id="KW-1185">Reference proteome</keyword>
<dbReference type="NCBIfam" id="TIGR00658">
    <property type="entry name" value="orni_carb_tr"/>
    <property type="match status" value="1"/>
</dbReference>
<dbReference type="GO" id="GO:0005737">
    <property type="term" value="C:cytoplasm"/>
    <property type="evidence" value="ECO:0007669"/>
    <property type="project" value="UniProtKB-SubCell"/>
</dbReference>
<feature type="domain" description="Aspartate/ornithine carbamoyltransferase Asp/Orn-binding" evidence="11">
    <location>
        <begin position="84"/>
        <end position="255"/>
    </location>
</feature>
<evidence type="ECO:0000256" key="6">
    <source>
        <dbReference type="ARBA" id="ARBA00022679"/>
    </source>
</evidence>
<dbReference type="GO" id="GO:0016597">
    <property type="term" value="F:amino acid binding"/>
    <property type="evidence" value="ECO:0007669"/>
    <property type="project" value="InterPro"/>
</dbReference>
<dbReference type="PRINTS" id="PR00100">
    <property type="entry name" value="AOTCASE"/>
</dbReference>
<reference evidence="13 14" key="1">
    <citation type="submission" date="2012-12" db="EMBL/GenBank/DDBJ databases">
        <title>Novel taxa of Listeriaceae from agricultural environments in the United States.</title>
        <authorList>
            <person name="den Bakker H.C."/>
            <person name="Allred A."/>
            <person name="Warchocki S."/>
            <person name="Wright E.M."/>
            <person name="Burrell A."/>
            <person name="Nightingale K.K."/>
            <person name="Kephart D."/>
            <person name="Wiedmann M."/>
        </authorList>
    </citation>
    <scope>NUCLEOTIDE SEQUENCE [LARGE SCALE GENOMIC DNA]</scope>
    <source>
        <strain evidence="13 14">FSL F6-1037</strain>
    </source>
</reference>
<comment type="subcellular location">
    <subcellularLocation>
        <location evidence="2">Cytoplasm</location>
    </subcellularLocation>
</comment>
<dbReference type="SUPFAM" id="SSF53671">
    <property type="entry name" value="Aspartate/ornithine carbamoyltransferase"/>
    <property type="match status" value="1"/>
</dbReference>
<accession>W7CTN9</accession>
<dbReference type="GO" id="GO:0019240">
    <property type="term" value="P:citrulline biosynthetic process"/>
    <property type="evidence" value="ECO:0007669"/>
    <property type="project" value="TreeGrafter"/>
</dbReference>
<dbReference type="GO" id="GO:0004585">
    <property type="term" value="F:ornithine carbamoyltransferase activity"/>
    <property type="evidence" value="ECO:0007669"/>
    <property type="project" value="UniProtKB-UniRule"/>
</dbReference>
<dbReference type="PANTHER" id="PTHR45753:SF1">
    <property type="entry name" value="ORNITHINE CARBAMOYLTRANSFERASE, CATABOLIC"/>
    <property type="match status" value="1"/>
</dbReference>
<dbReference type="PATRIC" id="fig|1265861.3.peg.1291"/>
<dbReference type="InterPro" id="IPR002292">
    <property type="entry name" value="Orn/put_carbamltrans"/>
</dbReference>
<dbReference type="InterPro" id="IPR006131">
    <property type="entry name" value="Asp_carbamoyltransf_Asp/Orn-bd"/>
</dbReference>
<sequence>MGAHPEYLGQSDIQFGKKESLEDTAKVLGRMFDGIEYRGSNHAVVEGLAKHAGVPVWNGLTDKWHPTQMFADLLTMKEHFGYLKGLTVCFVGDGRNNVANSLTIGCLKVGINVMILAPKKLQPDVELTELAQQCAKKSGASYFITEEQSALNTVDVVYTDVWVSMGEESLYEERITLLHKYQVNQTLMDKTGKNSIFLHCLPAFHDLETTVAQKIQRQYGLSELEVSDEVFRSEASLVYDQAENRLHTIKAIMVASYYTI</sequence>
<dbReference type="PANTHER" id="PTHR45753">
    <property type="entry name" value="ORNITHINE CARBAMOYLTRANSFERASE, MITOCHONDRIAL"/>
    <property type="match status" value="1"/>
</dbReference>
<comment type="caution">
    <text evidence="13">The sequence shown here is derived from an EMBL/GenBank/DDBJ whole genome shotgun (WGS) entry which is preliminary data.</text>
</comment>
<dbReference type="FunFam" id="3.40.50.1370:FF:000008">
    <property type="entry name" value="Ornithine carbamoyltransferase"/>
    <property type="match status" value="1"/>
</dbReference>
<dbReference type="Proteomes" id="UP000019243">
    <property type="component" value="Unassembled WGS sequence"/>
</dbReference>
<evidence type="ECO:0000259" key="12">
    <source>
        <dbReference type="Pfam" id="PF02729"/>
    </source>
</evidence>
<evidence type="ECO:0000256" key="1">
    <source>
        <dbReference type="ARBA" id="ARBA00003822"/>
    </source>
</evidence>
<comment type="pathway">
    <text evidence="7">Amino-acid degradation; L-arginine degradation via ADI pathway; carbamoyl phosphate from L-arginine: step 2/2.</text>
</comment>
<dbReference type="EC" id="2.1.3.3" evidence="4 9"/>
<dbReference type="EMBL" id="AODH01000022">
    <property type="protein sequence ID" value="EUJ40075.1"/>
    <property type="molecule type" value="Genomic_DNA"/>
</dbReference>
<evidence type="ECO:0000313" key="13">
    <source>
        <dbReference type="EMBL" id="EUJ40075.1"/>
    </source>
</evidence>
<evidence type="ECO:0000256" key="9">
    <source>
        <dbReference type="NCBIfam" id="TIGR00658"/>
    </source>
</evidence>
<dbReference type="Pfam" id="PF00185">
    <property type="entry name" value="OTCace"/>
    <property type="match status" value="1"/>
</dbReference>
<comment type="similarity">
    <text evidence="3">Belongs to the aspartate/ornithine carbamoyltransferase superfamily. OTCase family.</text>
</comment>
<comment type="function">
    <text evidence="1">Reversibly catalyzes the transfer of the carbamoyl group from carbamoyl phosphate (CP) to the N(epsilon) atom of ornithine (ORN) to produce L-citrulline.</text>
</comment>
<dbReference type="InterPro" id="IPR036901">
    <property type="entry name" value="Asp/Orn_carbamoylTrfase_sf"/>
</dbReference>
<gene>
    <name evidence="13" type="ORF">BCAMP_06515</name>
</gene>
<organism evidence="13 14">
    <name type="scientific">Brochothrix campestris FSL F6-1037</name>
    <dbReference type="NCBI Taxonomy" id="1265861"/>
    <lineage>
        <taxon>Bacteria</taxon>
        <taxon>Bacillati</taxon>
        <taxon>Bacillota</taxon>
        <taxon>Bacilli</taxon>
        <taxon>Bacillales</taxon>
        <taxon>Listeriaceae</taxon>
        <taxon>Brochothrix</taxon>
    </lineage>
</organism>
<dbReference type="GO" id="GO:0042450">
    <property type="term" value="P:L-arginine biosynthetic process via ornithine"/>
    <property type="evidence" value="ECO:0007669"/>
    <property type="project" value="UniProtKB-UniRule"/>
</dbReference>
<proteinExistence type="inferred from homology"/>
<dbReference type="Gene3D" id="3.40.50.1370">
    <property type="entry name" value="Aspartate/ornithine carbamoyltransferase"/>
    <property type="match status" value="2"/>
</dbReference>